<dbReference type="InterPro" id="IPR000805">
    <property type="entry name" value="Glyco_hydro_26"/>
</dbReference>
<gene>
    <name evidence="7" type="ORF">MACH21_27090</name>
</gene>
<dbReference type="PANTHER" id="PTHR40079">
    <property type="entry name" value="MANNAN ENDO-1,4-BETA-MANNOSIDASE E-RELATED"/>
    <property type="match status" value="1"/>
</dbReference>
<dbReference type="Proteomes" id="UP001337723">
    <property type="component" value="Chromosome"/>
</dbReference>
<keyword evidence="8" id="KW-1185">Reference proteome</keyword>
<dbReference type="EMBL" id="AP027266">
    <property type="protein sequence ID" value="BDW86532.1"/>
    <property type="molecule type" value="Genomic_DNA"/>
</dbReference>
<name>A0AA48KJ50_9RHOB</name>
<keyword evidence="2 4" id="KW-0378">Hydrolase</keyword>
<dbReference type="InterPro" id="IPR017853">
    <property type="entry name" value="GH"/>
</dbReference>
<feature type="chain" id="PRO_5041452204" evidence="5">
    <location>
        <begin position="21"/>
        <end position="310"/>
    </location>
</feature>
<reference evidence="7 8" key="1">
    <citation type="submission" date="2023-01" db="EMBL/GenBank/DDBJ databases">
        <title>Complete genome sequence of Roseicyclus marinus strain Dej080120_10.</title>
        <authorList>
            <person name="Ueki S."/>
            <person name="Maruyama F."/>
        </authorList>
    </citation>
    <scope>NUCLEOTIDE SEQUENCE [LARGE SCALE GENOMIC DNA]</scope>
    <source>
        <strain evidence="7 8">Dej080120_10</strain>
    </source>
</reference>
<feature type="active site" description="Proton donor" evidence="4">
    <location>
        <position position="145"/>
    </location>
</feature>
<evidence type="ECO:0000259" key="6">
    <source>
        <dbReference type="PROSITE" id="PS51764"/>
    </source>
</evidence>
<proteinExistence type="inferred from homology"/>
<sequence>MATRNIMPVLMGRRTFVLGAALTGAGLSAALGPSSGSVPPGRISFGAYDPGGDFSDTADCTIEHIFLPWEDVAIETVFDADRYARARNRTLLVTLEPWTWSRSERNTARSLREGIASGAYDDNMRSICEVFAALESPLILRWGHEMDNENGRFIWSGWRPSDYIAAYRRMATIARRVVPGIQLIWSPLGNATMQAFYPGDDLVDLVGLTVFGLQEWDRANHGRDRSFAEILAPRYDRAVVFGKPVMLAELGYSGDAAYVAAWDRQVRTMSARFPALVGVVYFNHPEVYDWPQGFGLPDWRITRRVTAPQS</sequence>
<evidence type="ECO:0000256" key="3">
    <source>
        <dbReference type="ARBA" id="ARBA00023295"/>
    </source>
</evidence>
<evidence type="ECO:0000256" key="5">
    <source>
        <dbReference type="SAM" id="SignalP"/>
    </source>
</evidence>
<dbReference type="RefSeq" id="WP_338272497.1">
    <property type="nucleotide sequence ID" value="NZ_AP027266.1"/>
</dbReference>
<dbReference type="InterPro" id="IPR022790">
    <property type="entry name" value="GH26_dom"/>
</dbReference>
<evidence type="ECO:0000313" key="7">
    <source>
        <dbReference type="EMBL" id="BDW86532.1"/>
    </source>
</evidence>
<evidence type="ECO:0000313" key="8">
    <source>
        <dbReference type="Proteomes" id="UP001337723"/>
    </source>
</evidence>
<dbReference type="PROSITE" id="PS51764">
    <property type="entry name" value="GH26"/>
    <property type="match status" value="1"/>
</dbReference>
<keyword evidence="5" id="KW-0732">Signal</keyword>
<dbReference type="KEGG" id="rmai:MACH21_27090"/>
<organism evidence="7 8">
    <name type="scientific">Roseicyclus marinus</name>
    <dbReference type="NCBI Taxonomy" id="2161673"/>
    <lineage>
        <taxon>Bacteria</taxon>
        <taxon>Pseudomonadati</taxon>
        <taxon>Pseudomonadota</taxon>
        <taxon>Alphaproteobacteria</taxon>
        <taxon>Rhodobacterales</taxon>
        <taxon>Roseobacteraceae</taxon>
        <taxon>Roseicyclus</taxon>
    </lineage>
</organism>
<dbReference type="GO" id="GO:0006080">
    <property type="term" value="P:substituted mannan metabolic process"/>
    <property type="evidence" value="ECO:0007669"/>
    <property type="project" value="InterPro"/>
</dbReference>
<accession>A0AA48KJ50</accession>
<evidence type="ECO:0000256" key="2">
    <source>
        <dbReference type="ARBA" id="ARBA00022801"/>
    </source>
</evidence>
<feature type="domain" description="GH26" evidence="6">
    <location>
        <begin position="1"/>
        <end position="310"/>
    </location>
</feature>
<evidence type="ECO:0000256" key="1">
    <source>
        <dbReference type="ARBA" id="ARBA00007754"/>
    </source>
</evidence>
<comment type="similarity">
    <text evidence="1 4">Belongs to the glycosyl hydrolase 26 family.</text>
</comment>
<dbReference type="SUPFAM" id="SSF51445">
    <property type="entry name" value="(Trans)glycosidases"/>
    <property type="match status" value="1"/>
</dbReference>
<feature type="signal peptide" evidence="5">
    <location>
        <begin position="1"/>
        <end position="20"/>
    </location>
</feature>
<dbReference type="Gene3D" id="3.20.20.80">
    <property type="entry name" value="Glycosidases"/>
    <property type="match status" value="1"/>
</dbReference>
<keyword evidence="3 4" id="KW-0326">Glycosidase</keyword>
<dbReference type="PANTHER" id="PTHR40079:SF4">
    <property type="entry name" value="GH26 DOMAIN-CONTAINING PROTEIN-RELATED"/>
    <property type="match status" value="1"/>
</dbReference>
<protein>
    <submittedName>
        <fullName evidence="7">Beta-mannanase</fullName>
    </submittedName>
</protein>
<dbReference type="GO" id="GO:0016985">
    <property type="term" value="F:mannan endo-1,4-beta-mannosidase activity"/>
    <property type="evidence" value="ECO:0007669"/>
    <property type="project" value="InterPro"/>
</dbReference>
<dbReference type="AlphaFoldDB" id="A0AA48KJ50"/>
<evidence type="ECO:0000256" key="4">
    <source>
        <dbReference type="PROSITE-ProRule" id="PRU01100"/>
    </source>
</evidence>
<dbReference type="Pfam" id="PF02156">
    <property type="entry name" value="Glyco_hydro_26"/>
    <property type="match status" value="1"/>
</dbReference>
<feature type="active site" description="Nucleophile" evidence="4">
    <location>
        <position position="249"/>
    </location>
</feature>